<dbReference type="AlphaFoldDB" id="X1KG47"/>
<feature type="non-terminal residue" evidence="1">
    <location>
        <position position="1"/>
    </location>
</feature>
<reference evidence="1" key="1">
    <citation type="journal article" date="2014" name="Front. Microbiol.">
        <title>High frequency of phylogenetically diverse reductive dehalogenase-homologous genes in deep subseafloor sedimentary metagenomes.</title>
        <authorList>
            <person name="Kawai M."/>
            <person name="Futagami T."/>
            <person name="Toyoda A."/>
            <person name="Takaki Y."/>
            <person name="Nishi S."/>
            <person name="Hori S."/>
            <person name="Arai W."/>
            <person name="Tsubouchi T."/>
            <person name="Morono Y."/>
            <person name="Uchiyama I."/>
            <person name="Ito T."/>
            <person name="Fujiyama A."/>
            <person name="Inagaki F."/>
            <person name="Takami H."/>
        </authorList>
    </citation>
    <scope>NUCLEOTIDE SEQUENCE</scope>
    <source>
        <strain evidence="1">Expedition CK06-06</strain>
    </source>
</reference>
<evidence type="ECO:0000313" key="1">
    <source>
        <dbReference type="EMBL" id="GAH81033.1"/>
    </source>
</evidence>
<comment type="caution">
    <text evidence="1">The sequence shown here is derived from an EMBL/GenBank/DDBJ whole genome shotgun (WGS) entry which is preliminary data.</text>
</comment>
<protein>
    <submittedName>
        <fullName evidence="1">Uncharacterized protein</fullName>
    </submittedName>
</protein>
<name>X1KG47_9ZZZZ</name>
<gene>
    <name evidence="1" type="ORF">S03H2_59280</name>
</gene>
<accession>X1KG47</accession>
<sequence length="36" mass="4353">EMTRVDNPDIFTKLWSIGLTTRQQEMAMARWKELKK</sequence>
<proteinExistence type="predicted"/>
<dbReference type="EMBL" id="BARU01038112">
    <property type="protein sequence ID" value="GAH81033.1"/>
    <property type="molecule type" value="Genomic_DNA"/>
</dbReference>
<organism evidence="1">
    <name type="scientific">marine sediment metagenome</name>
    <dbReference type="NCBI Taxonomy" id="412755"/>
    <lineage>
        <taxon>unclassified sequences</taxon>
        <taxon>metagenomes</taxon>
        <taxon>ecological metagenomes</taxon>
    </lineage>
</organism>